<evidence type="ECO:0000313" key="1">
    <source>
        <dbReference type="EMBL" id="PVW17299.1"/>
    </source>
</evidence>
<evidence type="ECO:0000313" key="2">
    <source>
        <dbReference type="Proteomes" id="UP000245962"/>
    </source>
</evidence>
<proteinExistence type="predicted"/>
<protein>
    <submittedName>
        <fullName evidence="1">CopG family transcriptional regulator</fullName>
    </submittedName>
</protein>
<gene>
    <name evidence="1" type="ORF">DDV96_01975</name>
</gene>
<dbReference type="Gene3D" id="1.10.1220.10">
    <property type="entry name" value="Met repressor-like"/>
    <property type="match status" value="1"/>
</dbReference>
<name>A0A2U0I875_9FLAO</name>
<organism evidence="1 2">
    <name type="scientific">Marixanthomonas spongiae</name>
    <dbReference type="NCBI Taxonomy" id="2174845"/>
    <lineage>
        <taxon>Bacteria</taxon>
        <taxon>Pseudomonadati</taxon>
        <taxon>Bacteroidota</taxon>
        <taxon>Flavobacteriia</taxon>
        <taxon>Flavobacteriales</taxon>
        <taxon>Flavobacteriaceae</taxon>
        <taxon>Marixanthomonas</taxon>
    </lineage>
</organism>
<dbReference type="Proteomes" id="UP000245962">
    <property type="component" value="Unassembled WGS sequence"/>
</dbReference>
<comment type="caution">
    <text evidence="1">The sequence shown here is derived from an EMBL/GenBank/DDBJ whole genome shotgun (WGS) entry which is preliminary data.</text>
</comment>
<dbReference type="OrthoDB" id="826419at2"/>
<dbReference type="EMBL" id="QEHR01000001">
    <property type="protein sequence ID" value="PVW17299.1"/>
    <property type="molecule type" value="Genomic_DNA"/>
</dbReference>
<reference evidence="1 2" key="1">
    <citation type="submission" date="2018-04" db="EMBL/GenBank/DDBJ databases">
        <title>Marixanthomonas spongiae HN-E44 sp. nov., isolated from a marine sponge.</title>
        <authorList>
            <person name="Luo L."/>
            <person name="Zhuang L."/>
        </authorList>
    </citation>
    <scope>NUCLEOTIDE SEQUENCE [LARGE SCALE GENOMIC DNA]</scope>
    <source>
        <strain evidence="1 2">HN-E44</strain>
    </source>
</reference>
<dbReference type="GO" id="GO:0006355">
    <property type="term" value="P:regulation of DNA-templated transcription"/>
    <property type="evidence" value="ECO:0007669"/>
    <property type="project" value="InterPro"/>
</dbReference>
<accession>A0A2U0I875</accession>
<keyword evidence="2" id="KW-1185">Reference proteome</keyword>
<sequence>MATFTSSLPDKLLDELGKAASDLKLPKNKIIERALKIYLEQLERAEYVKSYKRMAKDKDMLLMAEEGMADYLKTLEDFENQ</sequence>
<dbReference type="AlphaFoldDB" id="A0A2U0I875"/>
<dbReference type="InterPro" id="IPR013321">
    <property type="entry name" value="Arc_rbn_hlx_hlx"/>
</dbReference>
<dbReference type="RefSeq" id="WP_116693048.1">
    <property type="nucleotide sequence ID" value="NZ_QEHR01000001.1"/>
</dbReference>